<dbReference type="KEGG" id="mtea:DK419_10560"/>
<dbReference type="EMBL" id="CP029553">
    <property type="protein sequence ID" value="AWN46699.1"/>
    <property type="molecule type" value="Genomic_DNA"/>
</dbReference>
<evidence type="ECO:0000313" key="5">
    <source>
        <dbReference type="EMBL" id="AWN46699.1"/>
    </source>
</evidence>
<organism evidence="5 6">
    <name type="scientific">Methylobacterium terrae</name>
    <dbReference type="NCBI Taxonomy" id="2202827"/>
    <lineage>
        <taxon>Bacteria</taxon>
        <taxon>Pseudomonadati</taxon>
        <taxon>Pseudomonadota</taxon>
        <taxon>Alphaproteobacteria</taxon>
        <taxon>Hyphomicrobiales</taxon>
        <taxon>Methylobacteriaceae</taxon>
        <taxon>Methylobacterium</taxon>
    </lineage>
</organism>
<dbReference type="InterPro" id="IPR043128">
    <property type="entry name" value="Rev_trsase/Diguanyl_cyclase"/>
</dbReference>
<dbReference type="EC" id="2.7.7.65" evidence="1"/>
<dbReference type="NCBIfam" id="TIGR00254">
    <property type="entry name" value="GGDEF"/>
    <property type="match status" value="1"/>
</dbReference>
<feature type="transmembrane region" description="Helical" evidence="3">
    <location>
        <begin position="189"/>
        <end position="209"/>
    </location>
</feature>
<dbReference type="InterPro" id="IPR050469">
    <property type="entry name" value="Diguanylate_Cyclase"/>
</dbReference>
<dbReference type="FunFam" id="3.30.70.270:FF:000001">
    <property type="entry name" value="Diguanylate cyclase domain protein"/>
    <property type="match status" value="1"/>
</dbReference>
<feature type="transmembrane region" description="Helical" evidence="3">
    <location>
        <begin position="37"/>
        <end position="57"/>
    </location>
</feature>
<dbReference type="InterPro" id="IPR029787">
    <property type="entry name" value="Nucleotide_cyclase"/>
</dbReference>
<feature type="transmembrane region" description="Helical" evidence="3">
    <location>
        <begin position="93"/>
        <end position="112"/>
    </location>
</feature>
<dbReference type="InterPro" id="IPR000160">
    <property type="entry name" value="GGDEF_dom"/>
</dbReference>
<keyword evidence="3" id="KW-0812">Transmembrane</keyword>
<dbReference type="SUPFAM" id="SSF55073">
    <property type="entry name" value="Nucleotide cyclase"/>
    <property type="match status" value="1"/>
</dbReference>
<evidence type="ECO:0000256" key="1">
    <source>
        <dbReference type="ARBA" id="ARBA00012528"/>
    </source>
</evidence>
<keyword evidence="3" id="KW-0472">Membrane</keyword>
<dbReference type="PROSITE" id="PS50887">
    <property type="entry name" value="GGDEF"/>
    <property type="match status" value="1"/>
</dbReference>
<dbReference type="SMART" id="SM00267">
    <property type="entry name" value="GGDEF"/>
    <property type="match status" value="1"/>
</dbReference>
<feature type="transmembrane region" description="Helical" evidence="3">
    <location>
        <begin position="151"/>
        <end position="177"/>
    </location>
</feature>
<dbReference type="GO" id="GO:1902201">
    <property type="term" value="P:negative regulation of bacterial-type flagellum-dependent cell motility"/>
    <property type="evidence" value="ECO:0007669"/>
    <property type="project" value="TreeGrafter"/>
</dbReference>
<evidence type="ECO:0000256" key="3">
    <source>
        <dbReference type="SAM" id="Phobius"/>
    </source>
</evidence>
<dbReference type="RefSeq" id="WP_109959040.1">
    <property type="nucleotide sequence ID" value="NZ_CP029553.1"/>
</dbReference>
<feature type="domain" description="GGDEF" evidence="4">
    <location>
        <begin position="250"/>
        <end position="383"/>
    </location>
</feature>
<name>A0A2U8WKS0_9HYPH</name>
<dbReference type="OrthoDB" id="9812260at2"/>
<sequence length="384" mass="40715">MQIDLPTLYYLTVGTLLVAVAMTVWERQAHPRRARELGIWAGAYLAFAAGCLVAMNRAHFPGFAGWGVANLLFVTGYLMVLHGVARLDGRVGLRLPAALLALLGLLWLTLGVRYPQAFWVYVASAPIALASGLTARALLRSRTARNLRSRPVVVAIAAGHGVFYLARALLAPILVAAYGEALLPLFGKITMYEGVLYSVAMPMGLIALVREEAQADALAASRTDYLTGLSNRHGFFEEGARLLRDRAPDRPAALLAFDLDHFKSINDRHGHAAGDGVLRLFADTARRIAGPDALVARLGGEEFAALLPGLDIAAARRTGEEIARRFAVAAAQGEGPGIAATVSVGLAAARPGLDDLSVLLSAADRALYRAKAGGRNRLEVAAAA</sequence>
<keyword evidence="3" id="KW-1133">Transmembrane helix</keyword>
<evidence type="ECO:0000259" key="4">
    <source>
        <dbReference type="PROSITE" id="PS50887"/>
    </source>
</evidence>
<reference evidence="5 6" key="1">
    <citation type="submission" date="2018-05" db="EMBL/GenBank/DDBJ databases">
        <title>Complete Genome Sequence of Methylobacterium sp. 17Sr1-28.</title>
        <authorList>
            <person name="Srinivasan S."/>
        </authorList>
    </citation>
    <scope>NUCLEOTIDE SEQUENCE [LARGE SCALE GENOMIC DNA]</scope>
    <source>
        <strain evidence="5 6">17Sr1-28</strain>
    </source>
</reference>
<evidence type="ECO:0000256" key="2">
    <source>
        <dbReference type="ARBA" id="ARBA00034247"/>
    </source>
</evidence>
<dbReference type="GO" id="GO:0043709">
    <property type="term" value="P:cell adhesion involved in single-species biofilm formation"/>
    <property type="evidence" value="ECO:0007669"/>
    <property type="project" value="TreeGrafter"/>
</dbReference>
<evidence type="ECO:0000313" key="6">
    <source>
        <dbReference type="Proteomes" id="UP000245444"/>
    </source>
</evidence>
<dbReference type="GO" id="GO:0005886">
    <property type="term" value="C:plasma membrane"/>
    <property type="evidence" value="ECO:0007669"/>
    <property type="project" value="TreeGrafter"/>
</dbReference>
<feature type="transmembrane region" description="Helical" evidence="3">
    <location>
        <begin position="118"/>
        <end position="139"/>
    </location>
</feature>
<dbReference type="AlphaFoldDB" id="A0A2U8WKS0"/>
<dbReference type="CDD" id="cd01949">
    <property type="entry name" value="GGDEF"/>
    <property type="match status" value="1"/>
</dbReference>
<dbReference type="Pfam" id="PF00990">
    <property type="entry name" value="GGDEF"/>
    <property type="match status" value="1"/>
</dbReference>
<feature type="transmembrane region" description="Helical" evidence="3">
    <location>
        <begin position="6"/>
        <end position="25"/>
    </location>
</feature>
<proteinExistence type="predicted"/>
<protein>
    <recommendedName>
        <fullName evidence="1">diguanylate cyclase</fullName>
        <ecNumber evidence="1">2.7.7.65</ecNumber>
    </recommendedName>
</protein>
<keyword evidence="6" id="KW-1185">Reference proteome</keyword>
<dbReference type="GO" id="GO:0052621">
    <property type="term" value="F:diguanylate cyclase activity"/>
    <property type="evidence" value="ECO:0007669"/>
    <property type="project" value="UniProtKB-EC"/>
</dbReference>
<dbReference type="Gene3D" id="3.30.70.270">
    <property type="match status" value="1"/>
</dbReference>
<dbReference type="PANTHER" id="PTHR45138:SF9">
    <property type="entry name" value="DIGUANYLATE CYCLASE DGCM-RELATED"/>
    <property type="match status" value="1"/>
</dbReference>
<gene>
    <name evidence="5" type="ORF">DK419_10560</name>
</gene>
<dbReference type="PANTHER" id="PTHR45138">
    <property type="entry name" value="REGULATORY COMPONENTS OF SENSORY TRANSDUCTION SYSTEM"/>
    <property type="match status" value="1"/>
</dbReference>
<accession>A0A2U8WKS0</accession>
<feature type="transmembrane region" description="Helical" evidence="3">
    <location>
        <begin position="63"/>
        <end position="81"/>
    </location>
</feature>
<dbReference type="Proteomes" id="UP000245444">
    <property type="component" value="Chromosome"/>
</dbReference>
<comment type="catalytic activity">
    <reaction evidence="2">
        <text>2 GTP = 3',3'-c-di-GMP + 2 diphosphate</text>
        <dbReference type="Rhea" id="RHEA:24898"/>
        <dbReference type="ChEBI" id="CHEBI:33019"/>
        <dbReference type="ChEBI" id="CHEBI:37565"/>
        <dbReference type="ChEBI" id="CHEBI:58805"/>
        <dbReference type="EC" id="2.7.7.65"/>
    </reaction>
</comment>